<dbReference type="Proteomes" id="UP000193862">
    <property type="component" value="Unassembled WGS sequence"/>
</dbReference>
<protein>
    <submittedName>
        <fullName evidence="2">Quercetin 2,3-dioxygenase</fullName>
        <ecNumber evidence="2">1.13.11.24</ecNumber>
    </submittedName>
</protein>
<dbReference type="RefSeq" id="WP_085837438.1">
    <property type="nucleotide sequence ID" value="NZ_FWFS01000010.1"/>
</dbReference>
<dbReference type="InterPro" id="IPR011051">
    <property type="entry name" value="RmlC_Cupin_sf"/>
</dbReference>
<dbReference type="SUPFAM" id="SSF51182">
    <property type="entry name" value="RmlC-like cupins"/>
    <property type="match status" value="2"/>
</dbReference>
<evidence type="ECO:0000313" key="2">
    <source>
        <dbReference type="EMBL" id="SLN60150.1"/>
    </source>
</evidence>
<keyword evidence="2" id="KW-0560">Oxidoreductase</keyword>
<feature type="domain" description="Cupin type-2" evidence="1">
    <location>
        <begin position="62"/>
        <end position="110"/>
    </location>
</feature>
<dbReference type="OrthoDB" id="9798709at2"/>
<dbReference type="Pfam" id="PF07883">
    <property type="entry name" value="Cupin_2"/>
    <property type="match status" value="2"/>
</dbReference>
<dbReference type="GO" id="GO:0008127">
    <property type="term" value="F:quercetin 2,3-dioxygenase activity"/>
    <property type="evidence" value="ECO:0007669"/>
    <property type="project" value="UniProtKB-EC"/>
</dbReference>
<name>A0A1Y5TB82_9RHOB</name>
<dbReference type="PANTHER" id="PTHR36440">
    <property type="entry name" value="PUTATIVE (AFU_ORTHOLOGUE AFUA_8G07350)-RELATED"/>
    <property type="match status" value="1"/>
</dbReference>
<proteinExistence type="predicted"/>
<dbReference type="CDD" id="cd02215">
    <property type="entry name" value="cupin_QDO_N_C"/>
    <property type="match status" value="1"/>
</dbReference>
<sequence>MSEPTLEPQTGPKPATAFVVKSGDARKLLVAGQALHMLAGTAQTNGAYGAVICESVHDKRPIPLHYHDREHDTWLCLRGRLQVWANDSARVLTEGDFAYVQPGDVHSYQCVAPLTRFFGIVAPGGWEGFFDMAGEPWEGNGLPELDHPYDFSKMGPAMGKFDVHPVQQDFAPVANGDATDRVLPEGPASYVLQAGQGARYRFDGHLATVMLNGAISAGALDMVTLEAGRGAAMPALRHATTHVCAYLMDGALELVLDGETHLLHAGDFANIPAGTAYATRVVSGSARWVLTGGNGNGVSLWSRIGTATDVTSYQARSGLLASEAVSVAALEGVDAALV</sequence>
<organism evidence="2 3">
    <name type="scientific">Aquimixticola soesokkakensis</name>
    <dbReference type="NCBI Taxonomy" id="1519096"/>
    <lineage>
        <taxon>Bacteria</taxon>
        <taxon>Pseudomonadati</taxon>
        <taxon>Pseudomonadota</taxon>
        <taxon>Alphaproteobacteria</taxon>
        <taxon>Rhodobacterales</taxon>
        <taxon>Paracoccaceae</taxon>
        <taxon>Aquimixticola</taxon>
    </lineage>
</organism>
<evidence type="ECO:0000313" key="3">
    <source>
        <dbReference type="Proteomes" id="UP000193862"/>
    </source>
</evidence>
<dbReference type="InterPro" id="IPR053146">
    <property type="entry name" value="QDO-like"/>
</dbReference>
<evidence type="ECO:0000259" key="1">
    <source>
        <dbReference type="Pfam" id="PF07883"/>
    </source>
</evidence>
<dbReference type="AlphaFoldDB" id="A0A1Y5TB82"/>
<feature type="domain" description="Cupin type-2" evidence="1">
    <location>
        <begin position="225"/>
        <end position="289"/>
    </location>
</feature>
<dbReference type="InterPro" id="IPR013096">
    <property type="entry name" value="Cupin_2"/>
</dbReference>
<dbReference type="PANTHER" id="PTHR36440:SF1">
    <property type="entry name" value="PUTATIVE (AFU_ORTHOLOGUE AFUA_8G07350)-RELATED"/>
    <property type="match status" value="1"/>
</dbReference>
<keyword evidence="2" id="KW-0223">Dioxygenase</keyword>
<dbReference type="EC" id="1.13.11.24" evidence="2"/>
<dbReference type="Gene3D" id="2.60.120.10">
    <property type="entry name" value="Jelly Rolls"/>
    <property type="match status" value="2"/>
</dbReference>
<dbReference type="InterPro" id="IPR014710">
    <property type="entry name" value="RmlC-like_jellyroll"/>
</dbReference>
<keyword evidence="3" id="KW-1185">Reference proteome</keyword>
<dbReference type="EMBL" id="FWFS01000010">
    <property type="protein sequence ID" value="SLN60150.1"/>
    <property type="molecule type" value="Genomic_DNA"/>
</dbReference>
<reference evidence="2 3" key="1">
    <citation type="submission" date="2017-03" db="EMBL/GenBank/DDBJ databases">
        <authorList>
            <person name="Afonso C.L."/>
            <person name="Miller P.J."/>
            <person name="Scott M.A."/>
            <person name="Spackman E."/>
            <person name="Goraichik I."/>
            <person name="Dimitrov K.M."/>
            <person name="Suarez D.L."/>
            <person name="Swayne D.E."/>
        </authorList>
    </citation>
    <scope>NUCLEOTIDE SEQUENCE [LARGE SCALE GENOMIC DNA]</scope>
    <source>
        <strain evidence="2 3">CECT 8620</strain>
    </source>
</reference>
<accession>A0A1Y5TB82</accession>
<gene>
    <name evidence="2" type="primary">qdoI</name>
    <name evidence="2" type="ORF">AQS8620_02701</name>
</gene>